<dbReference type="PROSITE" id="PS00092">
    <property type="entry name" value="N6_MTASE"/>
    <property type="match status" value="1"/>
</dbReference>
<comment type="catalytic activity">
    <reaction evidence="5">
        <text>L-lysyl-[protein] + 3 S-adenosyl-L-methionine = N(6),N(6),N(6)-trimethyl-L-lysyl-[protein] + 3 S-adenosyl-L-homocysteine + 3 H(+)</text>
        <dbReference type="Rhea" id="RHEA:54192"/>
        <dbReference type="Rhea" id="RHEA-COMP:9752"/>
        <dbReference type="Rhea" id="RHEA-COMP:13826"/>
        <dbReference type="ChEBI" id="CHEBI:15378"/>
        <dbReference type="ChEBI" id="CHEBI:29969"/>
        <dbReference type="ChEBI" id="CHEBI:57856"/>
        <dbReference type="ChEBI" id="CHEBI:59789"/>
        <dbReference type="ChEBI" id="CHEBI:61961"/>
    </reaction>
    <physiologicalReaction direction="left-to-right" evidence="5">
        <dbReference type="Rhea" id="RHEA:54193"/>
    </physiologicalReaction>
</comment>
<dbReference type="AlphaFoldDB" id="Q675S9"/>
<dbReference type="GO" id="GO:0003676">
    <property type="term" value="F:nucleic acid binding"/>
    <property type="evidence" value="ECO:0007669"/>
    <property type="project" value="InterPro"/>
</dbReference>
<evidence type="ECO:0000256" key="3">
    <source>
        <dbReference type="ARBA" id="ARBA00022603"/>
    </source>
</evidence>
<dbReference type="GO" id="GO:0005737">
    <property type="term" value="C:cytoplasm"/>
    <property type="evidence" value="ECO:0007669"/>
    <property type="project" value="UniProtKB-SubCell"/>
</dbReference>
<sequence>MRKYSELHNFDIYNSETVISNTDFEPGLAEKFDVIFSKLIVESEDSSKQLFNSIDFLLAESGLAIIQATESELQLLKTFFDEAIWSIEENAALDNGWKIVRDDARAYERLENKRRFRKFGYYFIRRSAGSAHRISQSIPISCSEDTFINYNHQEQETIKTEEEALVKMKNVEKALEVDYKEDWNLSQFWTDEPTCEAVEKIVASIYEPGMKIGCISSPTCFKHLLKCKQSNPTLVHLFEFDNRFAVFDNFNFWDYNSPLEIPESHKGSFDILIIDPPFLSEECFTSLAIRCLQKEGVKLMFLTGLIMEELALQVFKDLKKQKFVPKHKNKLSTPFMLLANFPADSALE</sequence>
<keyword evidence="2" id="KW-0963">Cytoplasm</keyword>
<evidence type="ECO:0000256" key="1">
    <source>
        <dbReference type="ARBA" id="ARBA00004496"/>
    </source>
</evidence>
<dbReference type="PANTHER" id="PTHR13200:SF0">
    <property type="entry name" value="EEF1A LYSINE METHYLTRANSFERASE 1"/>
    <property type="match status" value="1"/>
</dbReference>
<keyword evidence="3" id="KW-0489">Methyltransferase</keyword>
<evidence type="ECO:0000256" key="4">
    <source>
        <dbReference type="ARBA" id="ARBA00022679"/>
    </source>
</evidence>
<proteinExistence type="predicted"/>
<accession>Q675S9</accession>
<dbReference type="InterPro" id="IPR041370">
    <property type="entry name" value="Mlase_EEF1AKMT1/ZCCHC4"/>
</dbReference>
<gene>
    <name evidence="6" type="ORF">005-14</name>
</gene>
<dbReference type="Pfam" id="PF10237">
    <property type="entry name" value="N6-adenineMlase"/>
    <property type="match status" value="1"/>
</dbReference>
<organism evidence="6">
    <name type="scientific">Oikopleura dioica</name>
    <name type="common">Tunicate</name>
    <dbReference type="NCBI Taxonomy" id="34765"/>
    <lineage>
        <taxon>Eukaryota</taxon>
        <taxon>Metazoa</taxon>
        <taxon>Chordata</taxon>
        <taxon>Tunicata</taxon>
        <taxon>Appendicularia</taxon>
        <taxon>Copelata</taxon>
        <taxon>Oikopleuridae</taxon>
        <taxon>Oikopleura</taxon>
    </lineage>
</organism>
<evidence type="ECO:0000256" key="2">
    <source>
        <dbReference type="ARBA" id="ARBA00022490"/>
    </source>
</evidence>
<dbReference type="GO" id="GO:0032259">
    <property type="term" value="P:methylation"/>
    <property type="evidence" value="ECO:0007669"/>
    <property type="project" value="UniProtKB-KW"/>
</dbReference>
<reference evidence="6" key="2">
    <citation type="journal article" date="2005" name="Curr. Biol.">
        <title>Remodelling of the homeobox gene complement in the tunicate Oikopleura dioica.</title>
        <authorList>
            <person name="Edvardsen R.B."/>
            <person name="Seo H.C."/>
            <person name="Jensen M.F."/>
            <person name="Mialon A."/>
            <person name="Mikhaleva J."/>
            <person name="Bjordal M."/>
            <person name="Cartry J."/>
            <person name="Reinhardt R."/>
            <person name="Weissenbach J."/>
            <person name="Wincker P."/>
            <person name="Chourrout D."/>
        </authorList>
    </citation>
    <scope>NUCLEOTIDE SEQUENCE</scope>
</reference>
<keyword evidence="4" id="KW-0808">Transferase</keyword>
<comment type="subcellular location">
    <subcellularLocation>
        <location evidence="1">Cytoplasm</location>
    </subcellularLocation>
</comment>
<evidence type="ECO:0000256" key="5">
    <source>
        <dbReference type="ARBA" id="ARBA00049497"/>
    </source>
</evidence>
<evidence type="ECO:0000313" key="6">
    <source>
        <dbReference type="EMBL" id="AAS21437.1"/>
    </source>
</evidence>
<protein>
    <submittedName>
        <fullName evidence="6">2510005D08Rik protein-like protein</fullName>
    </submittedName>
</protein>
<dbReference type="InterPro" id="IPR019369">
    <property type="entry name" value="Efm5/EEF1AKMT1"/>
</dbReference>
<reference evidence="6" key="1">
    <citation type="journal article" date="2004" name="Nature">
        <title>Hox cluster disintegration with persistent anteroposterior order of expression in Oikopleura dioica.</title>
        <authorList>
            <person name="Seo H.C."/>
            <person name="Edvardsen R.B."/>
            <person name="Maeland A.D."/>
            <person name="Bjordal M."/>
            <person name="Jensen M.F."/>
            <person name="Hansen A."/>
            <person name="Flaat M."/>
            <person name="Weissenbach J."/>
            <person name="Lehrach H."/>
            <person name="Wincker P."/>
            <person name="Reinhardt R."/>
            <person name="Chourrout D."/>
        </authorList>
    </citation>
    <scope>NUCLEOTIDE SEQUENCE</scope>
</reference>
<dbReference type="GO" id="GO:0016279">
    <property type="term" value="F:protein-lysine N-methyltransferase activity"/>
    <property type="evidence" value="ECO:0007669"/>
    <property type="project" value="InterPro"/>
</dbReference>
<name>Q675S9_OIKDI</name>
<dbReference type="EMBL" id="AY449461">
    <property type="protein sequence ID" value="AAS21437.1"/>
    <property type="molecule type" value="Genomic_DNA"/>
</dbReference>
<dbReference type="PANTHER" id="PTHR13200">
    <property type="entry name" value="EEF1A LYSINE METHYLTRANSFERASE 1"/>
    <property type="match status" value="1"/>
</dbReference>
<dbReference type="InterPro" id="IPR002052">
    <property type="entry name" value="DNA_methylase_N6_adenine_CS"/>
</dbReference>